<protein>
    <recommendedName>
        <fullName evidence="3">non-specific serine/threonine protein kinase</fullName>
        <ecNumber evidence="3">2.7.11.1</ecNumber>
    </recommendedName>
</protein>
<dbReference type="GO" id="GO:0006952">
    <property type="term" value="P:defense response"/>
    <property type="evidence" value="ECO:0007669"/>
    <property type="project" value="UniProtKB-ARBA"/>
</dbReference>
<keyword evidence="18" id="KW-0325">Glycoprotein</keyword>
<keyword evidence="7" id="KW-0433">Leucine-rich repeat</keyword>
<dbReference type="PANTHER" id="PTHR27008">
    <property type="entry name" value="OS04G0122200 PROTEIN"/>
    <property type="match status" value="1"/>
</dbReference>
<evidence type="ECO:0000256" key="20">
    <source>
        <dbReference type="ARBA" id="ARBA00048679"/>
    </source>
</evidence>
<evidence type="ECO:0000256" key="7">
    <source>
        <dbReference type="ARBA" id="ARBA00022614"/>
    </source>
</evidence>
<dbReference type="GO" id="GO:0005524">
    <property type="term" value="F:ATP binding"/>
    <property type="evidence" value="ECO:0007669"/>
    <property type="project" value="UniProtKB-UniRule"/>
</dbReference>
<feature type="transmembrane region" description="Helical" evidence="22">
    <location>
        <begin position="861"/>
        <end position="886"/>
    </location>
</feature>
<keyword evidence="16 22" id="KW-0472">Membrane</keyword>
<dbReference type="PANTHER" id="PTHR27008:SF602">
    <property type="entry name" value="LRR RECEPTOR-LIKE SERINE_THREONINE-PROTEIN KINASE EFR"/>
    <property type="match status" value="1"/>
</dbReference>
<keyword evidence="14 21" id="KW-0067">ATP-binding</keyword>
<evidence type="ECO:0000256" key="12">
    <source>
        <dbReference type="ARBA" id="ARBA00022741"/>
    </source>
</evidence>
<evidence type="ECO:0000256" key="9">
    <source>
        <dbReference type="ARBA" id="ARBA00022692"/>
    </source>
</evidence>
<dbReference type="STRING" id="49390.A0A068V6U1"/>
<keyword evidence="9 22" id="KW-0812">Transmembrane</keyword>
<keyword evidence="15 22" id="KW-1133">Transmembrane helix</keyword>
<evidence type="ECO:0000256" key="18">
    <source>
        <dbReference type="ARBA" id="ARBA00023180"/>
    </source>
</evidence>
<keyword evidence="10 23" id="KW-0732">Signal</keyword>
<dbReference type="FunFam" id="3.30.200.20:FF:000661">
    <property type="entry name" value="Serine-threonine protein kinase plant-type"/>
    <property type="match status" value="1"/>
</dbReference>
<keyword evidence="12 21" id="KW-0547">Nucleotide-binding</keyword>
<sequence length="1202" mass="133990">MGKIHYLFLINFSLASLAMMAAGNSNVTTDQLALLALRDRMINSEPREILAKNWSITSSVCDWIGVTCGSRHRRVTALNISNMNLTGTLPPQLGNLSFLVSLNISGNNFRGELPRELVHLRRLRSLDFGINNLGGELPSWFVHLRRLRYLNFGINNLGGELPSWFGSLYKLQYLSLRNNSFTGSIPPSISNMSNLETLWLSWNSIEGTVPTEFQNLHYLKNLIIESNQLSGPLPFHAFNLSSMESVSFLNNSLSGIFPDDICHRLQKLTWLSLAENNLIGRIPSTVSQCSLLRYLALFGNHFTGSIPNGIGNLTMLEDLYLQMNNLTGKMYYDIFKILKVLNDIIRNLKGVISINVVIIYFQYKSSQSHKSRNFAGAIPNEIGNLTMLRILSFANNKLTGAIPIEIGDLAMLTELDFDNNKLTGGIPEKIGNLHKLEELHLHNNTLSGSIPATIFNISSLKTIQLCQNKFSGTIPLTMSNKLSNLQYFNIYNNFLSGVIPSFISNASRLVTLSLDNNELTGSIPDSLGSLRNLEYLNLAFNKLSSEPSSPELSIFTFLMTWRFLRYLGVDQNPLNGFLPASFSNYSTLEHLNAFSCKIKGNIPVGISNLSSLLVLDFSDNELIGSVPRTMHSLANLQMFYLDSNQVRDVLDIFCGLHSLGLLDLSQNQFFGSIPECLGNRTNLRQIFLDSNRLTSVIPAKLLSMKNLEILNLSSNFISGSLPLEIGNLKATYSLDLSANQLSGIIPTTIGELQALQNLSLAKNNLQGSIPESFSLMVSLEFLDLSHNNLSGVIPKSMEALKSLKECNVSFNRLSGEIPRDGPFRNFTGQLFMNNEGLCGDPRLSVPPCQSNSVRRSRKRKVLVISLSVIAAIMIIAIVAILVLRWLKEPKGSGGTELMSVAKYERFSYYDLLHSTDNYSESNLLGEGSFGSVYKGILSDGIVVAIKVFNLQVEGALKSFDRECEVLRSLRHRNLAMVLGSCSNPDFKALVLKYMPNGNLDKWLHFRDHFLDLFQRINIMIDVACALEYLHYGYDAPVVHCDLKPNNILLDEDMVAHVSDFGISKMFGEGESILHTNTLATLGYIAPEYGSEGIVSTRIDVYSFGIVLIETFSRMKPSDEMFSGDLSLRSWVEDCLPDALQVVDANLIRPEDEHFTHKLKCVLLIMNLALNCCRESLGERMNMKDVLANLKKIKQQLLLIVST</sequence>
<dbReference type="SMART" id="SM00220">
    <property type="entry name" value="S_TKc"/>
    <property type="match status" value="1"/>
</dbReference>
<feature type="domain" description="Protein kinase" evidence="24">
    <location>
        <begin position="918"/>
        <end position="1197"/>
    </location>
</feature>
<evidence type="ECO:0000256" key="14">
    <source>
        <dbReference type="ARBA" id="ARBA00022840"/>
    </source>
</evidence>
<organism evidence="25 26">
    <name type="scientific">Coffea canephora</name>
    <name type="common">Robusta coffee</name>
    <dbReference type="NCBI Taxonomy" id="49390"/>
    <lineage>
        <taxon>Eukaryota</taxon>
        <taxon>Viridiplantae</taxon>
        <taxon>Streptophyta</taxon>
        <taxon>Embryophyta</taxon>
        <taxon>Tracheophyta</taxon>
        <taxon>Spermatophyta</taxon>
        <taxon>Magnoliopsida</taxon>
        <taxon>eudicotyledons</taxon>
        <taxon>Gunneridae</taxon>
        <taxon>Pentapetalae</taxon>
        <taxon>asterids</taxon>
        <taxon>lamiids</taxon>
        <taxon>Gentianales</taxon>
        <taxon>Rubiaceae</taxon>
        <taxon>Ixoroideae</taxon>
        <taxon>Gardenieae complex</taxon>
        <taxon>Bertiereae - Coffeeae clade</taxon>
        <taxon>Coffeeae</taxon>
        <taxon>Coffea</taxon>
    </lineage>
</organism>
<dbReference type="Gene3D" id="3.80.10.10">
    <property type="entry name" value="Ribonuclease Inhibitor"/>
    <property type="match status" value="6"/>
</dbReference>
<dbReference type="InterPro" id="IPR013210">
    <property type="entry name" value="LRR_N_plant-typ"/>
</dbReference>
<dbReference type="PhylomeDB" id="A0A068V6U1"/>
<accession>A0A068V6U1</accession>
<dbReference type="PROSITE" id="PS00107">
    <property type="entry name" value="PROTEIN_KINASE_ATP"/>
    <property type="match status" value="1"/>
</dbReference>
<dbReference type="OrthoDB" id="676979at2759"/>
<dbReference type="SMART" id="SM00369">
    <property type="entry name" value="LRR_TYP"/>
    <property type="match status" value="12"/>
</dbReference>
<evidence type="ECO:0000256" key="22">
    <source>
        <dbReference type="SAM" id="Phobius"/>
    </source>
</evidence>
<evidence type="ECO:0000256" key="5">
    <source>
        <dbReference type="ARBA" id="ARBA00022527"/>
    </source>
</evidence>
<dbReference type="PROSITE" id="PS51450">
    <property type="entry name" value="LRR"/>
    <property type="match status" value="1"/>
</dbReference>
<evidence type="ECO:0000256" key="10">
    <source>
        <dbReference type="ARBA" id="ARBA00022729"/>
    </source>
</evidence>
<dbReference type="InterPro" id="IPR032675">
    <property type="entry name" value="LRR_dom_sf"/>
</dbReference>
<dbReference type="SUPFAM" id="SSF56112">
    <property type="entry name" value="Protein kinase-like (PK-like)"/>
    <property type="match status" value="1"/>
</dbReference>
<evidence type="ECO:0000256" key="4">
    <source>
        <dbReference type="ARBA" id="ARBA00022475"/>
    </source>
</evidence>
<keyword evidence="13" id="KW-0418">Kinase</keyword>
<reference evidence="26" key="1">
    <citation type="journal article" date="2014" name="Science">
        <title>The coffee genome provides insight into the convergent evolution of caffeine biosynthesis.</title>
        <authorList>
            <person name="Denoeud F."/>
            <person name="Carretero-Paulet L."/>
            <person name="Dereeper A."/>
            <person name="Droc G."/>
            <person name="Guyot R."/>
            <person name="Pietrella M."/>
            <person name="Zheng C."/>
            <person name="Alberti A."/>
            <person name="Anthony F."/>
            <person name="Aprea G."/>
            <person name="Aury J.M."/>
            <person name="Bento P."/>
            <person name="Bernard M."/>
            <person name="Bocs S."/>
            <person name="Campa C."/>
            <person name="Cenci A."/>
            <person name="Combes M.C."/>
            <person name="Crouzillat D."/>
            <person name="Da Silva C."/>
            <person name="Daddiego L."/>
            <person name="De Bellis F."/>
            <person name="Dussert S."/>
            <person name="Garsmeur O."/>
            <person name="Gayraud T."/>
            <person name="Guignon V."/>
            <person name="Jahn K."/>
            <person name="Jamilloux V."/>
            <person name="Joet T."/>
            <person name="Labadie K."/>
            <person name="Lan T."/>
            <person name="Leclercq J."/>
            <person name="Lepelley M."/>
            <person name="Leroy T."/>
            <person name="Li L.T."/>
            <person name="Librado P."/>
            <person name="Lopez L."/>
            <person name="Munoz A."/>
            <person name="Noel B."/>
            <person name="Pallavicini A."/>
            <person name="Perrotta G."/>
            <person name="Poncet V."/>
            <person name="Pot D."/>
            <person name="Priyono X."/>
            <person name="Rigoreau M."/>
            <person name="Rouard M."/>
            <person name="Rozas J."/>
            <person name="Tranchant-Dubreuil C."/>
            <person name="VanBuren R."/>
            <person name="Zhang Q."/>
            <person name="Andrade A.C."/>
            <person name="Argout X."/>
            <person name="Bertrand B."/>
            <person name="de Kochko A."/>
            <person name="Graziosi G."/>
            <person name="Henry R.J."/>
            <person name="Jayarama X."/>
            <person name="Ming R."/>
            <person name="Nagai C."/>
            <person name="Rounsley S."/>
            <person name="Sankoff D."/>
            <person name="Giuliano G."/>
            <person name="Albert V.A."/>
            <person name="Wincker P."/>
            <person name="Lashermes P."/>
        </authorList>
    </citation>
    <scope>NUCLEOTIDE SEQUENCE [LARGE SCALE GENOMIC DNA]</scope>
    <source>
        <strain evidence="26">cv. DH200-94</strain>
    </source>
</reference>
<evidence type="ECO:0000256" key="11">
    <source>
        <dbReference type="ARBA" id="ARBA00022737"/>
    </source>
</evidence>
<dbReference type="AlphaFoldDB" id="A0A068V6U1"/>
<dbReference type="Pfam" id="PF08263">
    <property type="entry name" value="LRRNT_2"/>
    <property type="match status" value="1"/>
</dbReference>
<evidence type="ECO:0000256" key="19">
    <source>
        <dbReference type="ARBA" id="ARBA00047899"/>
    </source>
</evidence>
<keyword evidence="5" id="KW-0723">Serine/threonine-protein kinase</keyword>
<comment type="subcellular location">
    <subcellularLocation>
        <location evidence="1">Cell membrane</location>
        <topology evidence="1">Single-pass membrane protein</topology>
    </subcellularLocation>
</comment>
<dbReference type="SUPFAM" id="SSF52058">
    <property type="entry name" value="L domain-like"/>
    <property type="match status" value="2"/>
</dbReference>
<evidence type="ECO:0000256" key="1">
    <source>
        <dbReference type="ARBA" id="ARBA00004162"/>
    </source>
</evidence>
<dbReference type="InterPro" id="IPR008271">
    <property type="entry name" value="Ser/Thr_kinase_AS"/>
</dbReference>
<evidence type="ECO:0000256" key="23">
    <source>
        <dbReference type="SAM" id="SignalP"/>
    </source>
</evidence>
<comment type="similarity">
    <text evidence="2">Belongs to the protein kinase superfamily. Ser/Thr protein kinase family.</text>
</comment>
<dbReference type="Gene3D" id="1.10.510.10">
    <property type="entry name" value="Transferase(Phosphotransferase) domain 1"/>
    <property type="match status" value="1"/>
</dbReference>
<dbReference type="SMART" id="SM00365">
    <property type="entry name" value="LRR_SD22"/>
    <property type="match status" value="7"/>
</dbReference>
<proteinExistence type="inferred from homology"/>
<evidence type="ECO:0000313" key="26">
    <source>
        <dbReference type="Proteomes" id="UP000295252"/>
    </source>
</evidence>
<evidence type="ECO:0000259" key="24">
    <source>
        <dbReference type="PROSITE" id="PS50011"/>
    </source>
</evidence>
<dbReference type="OMA" id="KERISYN"/>
<dbReference type="GO" id="GO:0051707">
    <property type="term" value="P:response to other organism"/>
    <property type="evidence" value="ECO:0007669"/>
    <property type="project" value="UniProtKB-ARBA"/>
</dbReference>
<evidence type="ECO:0000313" key="25">
    <source>
        <dbReference type="EMBL" id="CDP16386.1"/>
    </source>
</evidence>
<comment type="catalytic activity">
    <reaction evidence="20">
        <text>L-seryl-[protein] + ATP = O-phospho-L-seryl-[protein] + ADP + H(+)</text>
        <dbReference type="Rhea" id="RHEA:17989"/>
        <dbReference type="Rhea" id="RHEA-COMP:9863"/>
        <dbReference type="Rhea" id="RHEA-COMP:11604"/>
        <dbReference type="ChEBI" id="CHEBI:15378"/>
        <dbReference type="ChEBI" id="CHEBI:29999"/>
        <dbReference type="ChEBI" id="CHEBI:30616"/>
        <dbReference type="ChEBI" id="CHEBI:83421"/>
        <dbReference type="ChEBI" id="CHEBI:456216"/>
        <dbReference type="EC" id="2.7.11.1"/>
    </reaction>
</comment>
<dbReference type="PROSITE" id="PS00108">
    <property type="entry name" value="PROTEIN_KINASE_ST"/>
    <property type="match status" value="1"/>
</dbReference>
<dbReference type="Pfam" id="PF00069">
    <property type="entry name" value="Pkinase"/>
    <property type="match status" value="1"/>
</dbReference>
<gene>
    <name evidence="25" type="ORF">GSCOC_T00018230001</name>
</gene>
<dbReference type="FunFam" id="1.10.510.10:FF:000358">
    <property type="entry name" value="Putative leucine-rich repeat receptor-like serine/threonine-protein kinase"/>
    <property type="match status" value="1"/>
</dbReference>
<dbReference type="InterPro" id="IPR000719">
    <property type="entry name" value="Prot_kinase_dom"/>
</dbReference>
<evidence type="ECO:0000256" key="8">
    <source>
        <dbReference type="ARBA" id="ARBA00022679"/>
    </source>
</evidence>
<keyword evidence="17" id="KW-0675">Receptor</keyword>
<dbReference type="Proteomes" id="UP000295252">
    <property type="component" value="Chromosome VII"/>
</dbReference>
<dbReference type="InterPro" id="IPR003591">
    <property type="entry name" value="Leu-rich_rpt_typical-subtyp"/>
</dbReference>
<dbReference type="InterPro" id="IPR001611">
    <property type="entry name" value="Leu-rich_rpt"/>
</dbReference>
<evidence type="ECO:0000256" key="16">
    <source>
        <dbReference type="ARBA" id="ARBA00023136"/>
    </source>
</evidence>
<evidence type="ECO:0000256" key="2">
    <source>
        <dbReference type="ARBA" id="ARBA00008684"/>
    </source>
</evidence>
<dbReference type="FunFam" id="3.80.10.10:FF:000095">
    <property type="entry name" value="LRR receptor-like serine/threonine-protein kinase GSO1"/>
    <property type="match status" value="3"/>
</dbReference>
<dbReference type="GO" id="GO:0004674">
    <property type="term" value="F:protein serine/threonine kinase activity"/>
    <property type="evidence" value="ECO:0007669"/>
    <property type="project" value="UniProtKB-KW"/>
</dbReference>
<name>A0A068V6U1_COFCA</name>
<dbReference type="InterPro" id="IPR011009">
    <property type="entry name" value="Kinase-like_dom_sf"/>
</dbReference>
<evidence type="ECO:0000256" key="17">
    <source>
        <dbReference type="ARBA" id="ARBA00023170"/>
    </source>
</evidence>
<comment type="catalytic activity">
    <reaction evidence="19">
        <text>L-threonyl-[protein] + ATP = O-phospho-L-threonyl-[protein] + ADP + H(+)</text>
        <dbReference type="Rhea" id="RHEA:46608"/>
        <dbReference type="Rhea" id="RHEA-COMP:11060"/>
        <dbReference type="Rhea" id="RHEA-COMP:11605"/>
        <dbReference type="ChEBI" id="CHEBI:15378"/>
        <dbReference type="ChEBI" id="CHEBI:30013"/>
        <dbReference type="ChEBI" id="CHEBI:30616"/>
        <dbReference type="ChEBI" id="CHEBI:61977"/>
        <dbReference type="ChEBI" id="CHEBI:456216"/>
        <dbReference type="EC" id="2.7.11.1"/>
    </reaction>
</comment>
<evidence type="ECO:0000256" key="13">
    <source>
        <dbReference type="ARBA" id="ARBA00022777"/>
    </source>
</evidence>
<dbReference type="GO" id="GO:0005886">
    <property type="term" value="C:plasma membrane"/>
    <property type="evidence" value="ECO:0007669"/>
    <property type="project" value="UniProtKB-SubCell"/>
</dbReference>
<dbReference type="EMBL" id="HG739207">
    <property type="protein sequence ID" value="CDP16386.1"/>
    <property type="molecule type" value="Genomic_DNA"/>
</dbReference>
<dbReference type="EC" id="2.7.11.1" evidence="3"/>
<dbReference type="InterPro" id="IPR017441">
    <property type="entry name" value="Protein_kinase_ATP_BS"/>
</dbReference>
<evidence type="ECO:0000256" key="21">
    <source>
        <dbReference type="PROSITE-ProRule" id="PRU10141"/>
    </source>
</evidence>
<dbReference type="Gramene" id="CDP16386">
    <property type="protein sequence ID" value="CDP16386"/>
    <property type="gene ID" value="GSCOC_T00018230001"/>
</dbReference>
<dbReference type="Pfam" id="PF13855">
    <property type="entry name" value="LRR_8"/>
    <property type="match status" value="2"/>
</dbReference>
<dbReference type="Pfam" id="PF00560">
    <property type="entry name" value="LRR_1"/>
    <property type="match status" value="9"/>
</dbReference>
<evidence type="ECO:0000256" key="3">
    <source>
        <dbReference type="ARBA" id="ARBA00012513"/>
    </source>
</evidence>
<keyword evidence="6" id="KW-0597">Phosphoprotein</keyword>
<keyword evidence="11" id="KW-0677">Repeat</keyword>
<feature type="binding site" evidence="21">
    <location>
        <position position="946"/>
    </location>
    <ligand>
        <name>ATP</name>
        <dbReference type="ChEBI" id="CHEBI:30616"/>
    </ligand>
</feature>
<evidence type="ECO:0000256" key="15">
    <source>
        <dbReference type="ARBA" id="ARBA00022989"/>
    </source>
</evidence>
<keyword evidence="4" id="KW-1003">Cell membrane</keyword>
<dbReference type="InterPro" id="IPR051809">
    <property type="entry name" value="Plant_receptor-like_S/T_kinase"/>
</dbReference>
<dbReference type="Gene3D" id="3.30.200.20">
    <property type="entry name" value="Phosphorylase Kinase, domain 1"/>
    <property type="match status" value="1"/>
</dbReference>
<keyword evidence="26" id="KW-1185">Reference proteome</keyword>
<feature type="signal peptide" evidence="23">
    <location>
        <begin position="1"/>
        <end position="23"/>
    </location>
</feature>
<dbReference type="PROSITE" id="PS50011">
    <property type="entry name" value="PROTEIN_KINASE_DOM"/>
    <property type="match status" value="1"/>
</dbReference>
<feature type="chain" id="PRO_5001658624" description="non-specific serine/threonine protein kinase" evidence="23">
    <location>
        <begin position="24"/>
        <end position="1202"/>
    </location>
</feature>
<dbReference type="InParanoid" id="A0A068V6U1"/>
<keyword evidence="8" id="KW-0808">Transferase</keyword>
<evidence type="ECO:0000256" key="6">
    <source>
        <dbReference type="ARBA" id="ARBA00022553"/>
    </source>
</evidence>